<dbReference type="Pfam" id="PF13548">
    <property type="entry name" value="DUF4126"/>
    <property type="match status" value="1"/>
</dbReference>
<keyword evidence="4" id="KW-1185">Reference proteome</keyword>
<evidence type="ECO:0000313" key="4">
    <source>
        <dbReference type="Proteomes" id="UP001240250"/>
    </source>
</evidence>
<proteinExistence type="predicted"/>
<feature type="transmembrane region" description="Helical" evidence="1">
    <location>
        <begin position="153"/>
        <end position="182"/>
    </location>
</feature>
<keyword evidence="1" id="KW-1133">Transmembrane helix</keyword>
<accession>A0ABU0GE41</accession>
<dbReference type="Proteomes" id="UP001240250">
    <property type="component" value="Unassembled WGS sequence"/>
</dbReference>
<feature type="transmembrane region" description="Helical" evidence="1">
    <location>
        <begin position="42"/>
        <end position="63"/>
    </location>
</feature>
<dbReference type="RefSeq" id="WP_070318904.1">
    <property type="nucleotide sequence ID" value="NZ_JAUSVM010000001.1"/>
</dbReference>
<gene>
    <name evidence="3" type="ORF">JO380_000007</name>
</gene>
<keyword evidence="1" id="KW-0472">Membrane</keyword>
<protein>
    <submittedName>
        <fullName evidence="3">Membrane protein</fullName>
    </submittedName>
</protein>
<keyword evidence="1" id="KW-0812">Transmembrane</keyword>
<comment type="caution">
    <text evidence="3">The sequence shown here is derived from an EMBL/GenBank/DDBJ whole genome shotgun (WGS) entry which is preliminary data.</text>
</comment>
<organism evidence="3 4">
    <name type="scientific">Cellulomonas iranensis</name>
    <dbReference type="NCBI Taxonomy" id="76862"/>
    <lineage>
        <taxon>Bacteria</taxon>
        <taxon>Bacillati</taxon>
        <taxon>Actinomycetota</taxon>
        <taxon>Actinomycetes</taxon>
        <taxon>Micrococcales</taxon>
        <taxon>Cellulomonadaceae</taxon>
        <taxon>Cellulomonas</taxon>
    </lineage>
</organism>
<name>A0ABU0GE41_9CELL</name>
<dbReference type="EMBL" id="JAUSVM010000001">
    <property type="protein sequence ID" value="MDQ0423626.1"/>
    <property type="molecule type" value="Genomic_DNA"/>
</dbReference>
<dbReference type="InterPro" id="IPR025196">
    <property type="entry name" value="DUF4126"/>
</dbReference>
<evidence type="ECO:0000313" key="3">
    <source>
        <dbReference type="EMBL" id="MDQ0423626.1"/>
    </source>
</evidence>
<evidence type="ECO:0000256" key="1">
    <source>
        <dbReference type="SAM" id="Phobius"/>
    </source>
</evidence>
<reference evidence="3 4" key="1">
    <citation type="submission" date="2023-07" db="EMBL/GenBank/DDBJ databases">
        <title>Sequencing the genomes of 1000 actinobacteria strains.</title>
        <authorList>
            <person name="Klenk H.-P."/>
        </authorList>
    </citation>
    <scope>NUCLEOTIDE SEQUENCE [LARGE SCALE GENOMIC DNA]</scope>
    <source>
        <strain evidence="3 4">DSM 14785</strain>
    </source>
</reference>
<feature type="domain" description="DUF4126" evidence="2">
    <location>
        <begin position="5"/>
        <end position="184"/>
    </location>
</feature>
<evidence type="ECO:0000259" key="2">
    <source>
        <dbReference type="Pfam" id="PF13548"/>
    </source>
</evidence>
<sequence>MLVALTGVGLSAAAGLNASIPFLVVALLARFTDLVVLPAGLTWMESGWAIGVGTVLLLADVVLDKVPLVDTVNDAVQTVIRPASGAVVFAATSAAQDLEGSAWVRDNPWVPVVAGILVALVVHATKATVRPVVNATTGGLGAPVVSTVEDGAAIGLSLVAVLLPVLVLVALAAGVALVVVLLRRRRARRRGGAAQDEPVAGS</sequence>